<keyword evidence="1" id="KW-0732">Signal</keyword>
<keyword evidence="3" id="KW-1185">Reference proteome</keyword>
<protein>
    <recommendedName>
        <fullName evidence="4">Outer membrane protein beta-barrel domain-containing protein</fullName>
    </recommendedName>
</protein>
<dbReference type="Proteomes" id="UP001501469">
    <property type="component" value="Unassembled WGS sequence"/>
</dbReference>
<comment type="caution">
    <text evidence="2">The sequence shown here is derived from an EMBL/GenBank/DDBJ whole genome shotgun (WGS) entry which is preliminary data.</text>
</comment>
<accession>A0ABP7TH70</accession>
<feature type="signal peptide" evidence="1">
    <location>
        <begin position="1"/>
        <end position="20"/>
    </location>
</feature>
<evidence type="ECO:0000313" key="2">
    <source>
        <dbReference type="EMBL" id="GAA4026031.1"/>
    </source>
</evidence>
<organism evidence="2 3">
    <name type="scientific">Hymenobacter glaciei</name>
    <dbReference type="NCBI Taxonomy" id="877209"/>
    <lineage>
        <taxon>Bacteria</taxon>
        <taxon>Pseudomonadati</taxon>
        <taxon>Bacteroidota</taxon>
        <taxon>Cytophagia</taxon>
        <taxon>Cytophagales</taxon>
        <taxon>Hymenobacteraceae</taxon>
        <taxon>Hymenobacter</taxon>
    </lineage>
</organism>
<gene>
    <name evidence="2" type="ORF">GCM10022409_07550</name>
</gene>
<evidence type="ECO:0008006" key="4">
    <source>
        <dbReference type="Google" id="ProtNLM"/>
    </source>
</evidence>
<name>A0ABP7TH70_9BACT</name>
<evidence type="ECO:0000313" key="3">
    <source>
        <dbReference type="Proteomes" id="UP001501469"/>
    </source>
</evidence>
<feature type="chain" id="PRO_5046298280" description="Outer membrane protein beta-barrel domain-containing protein" evidence="1">
    <location>
        <begin position="21"/>
        <end position="242"/>
    </location>
</feature>
<dbReference type="RefSeq" id="WP_345050471.1">
    <property type="nucleotide sequence ID" value="NZ_BAABDK010000005.1"/>
</dbReference>
<proteinExistence type="predicted"/>
<sequence>MKKNLLLPLFLVGLVLPAAAQTCEITGRAGLGLMRFGGPDAQPSSLVLYIPNESGISYTNSPYGSRLGTGVALGLRVQRVGEHRGLLALDLGYEWLRSRTNITQVDYSPSVYSSFRGTYSADGATSLYSQNLTTFLGLGHRFELGTVAVDVLAGPELAYVFSFREKGSGTYDGGKGWATDQRDRAYNRFDARLRADATAWCHRLGFNASYSHGFINYQSGLKGASPEVYARILRLGLAYRLH</sequence>
<evidence type="ECO:0000256" key="1">
    <source>
        <dbReference type="SAM" id="SignalP"/>
    </source>
</evidence>
<reference evidence="3" key="1">
    <citation type="journal article" date="2019" name="Int. J. Syst. Evol. Microbiol.">
        <title>The Global Catalogue of Microorganisms (GCM) 10K type strain sequencing project: providing services to taxonomists for standard genome sequencing and annotation.</title>
        <authorList>
            <consortium name="The Broad Institute Genomics Platform"/>
            <consortium name="The Broad Institute Genome Sequencing Center for Infectious Disease"/>
            <person name="Wu L."/>
            <person name="Ma J."/>
        </authorList>
    </citation>
    <scope>NUCLEOTIDE SEQUENCE [LARGE SCALE GENOMIC DNA]</scope>
    <source>
        <strain evidence="3">JCM 17225</strain>
    </source>
</reference>
<dbReference type="EMBL" id="BAABDK010000005">
    <property type="protein sequence ID" value="GAA4026031.1"/>
    <property type="molecule type" value="Genomic_DNA"/>
</dbReference>